<organism evidence="8 9">
    <name type="scientific">Subtercola frigoramans</name>
    <dbReference type="NCBI Taxonomy" id="120298"/>
    <lineage>
        <taxon>Bacteria</taxon>
        <taxon>Bacillati</taxon>
        <taxon>Actinomycetota</taxon>
        <taxon>Actinomycetes</taxon>
        <taxon>Micrococcales</taxon>
        <taxon>Microbacteriaceae</taxon>
        <taxon>Subtercola</taxon>
    </lineage>
</organism>
<dbReference type="InterPro" id="IPR001017">
    <property type="entry name" value="DH_E1"/>
</dbReference>
<sequence>MPKQRRLDPAQPWIQVTTTAADWKAADPQLLAAMLAELHLIRAFEETVLELAGESLVHGPAHSSIGQEGGAVGSIVGLRSTDAINGSHRGHHQFLAKALTHVTGSSFDLANLVTDEVQTVLQKTLAEILGLAQGYCAGRGGSMHLQWFEAGALGTNAIVGGGVPLGAGNAWAQKHAKTTDVTISYFGDGAVNIGSVLETMNLASAWKLPFAFFIENNGYAVSTSVAESTGEPRLSARGLGFGIPSFRVDGMDPLAVHLVTQMAEQVMRSGGGPAVIEAEVYRFFHQNGPYPGSAFGYRSKDEEATWRARDPLERVAKEMITLGQIDQAGVASVRAQAQAAMKKAVAELVEADPEAQGKRRIRPELWPDTDFVNVGVRGDTSELADARTLDPLDYTGELVTSKFVDAVSGVMRRRMEQDDRIVVLGEDVHKLAGGTNGATKNLKKEFDDRVLGTPISENAFAGLGGGMALDGRYRPVVEFMYPDFMWVAADQVFNQIGKARHMFGGVNPVPLVLRTKIAMGSGYGSQHLMDPAGIFATSPGWRIVAPSTAADYIGLMNAALALQDPVLVIEHVDLYSQLDGIPAGDLDYQLPFGKAGVRREGNDVTVISYLSMVRHALEAVELTGIDAEVIDLRWLDRASIDWETLGESIRKTNAVLIVEQGAQGTSYGGWLADELQRRFFDYLDQPIERVTGGEASPSISRVLERAAIARTEEVVEGLERVRRGMGAN</sequence>
<dbReference type="SUPFAM" id="SSF52518">
    <property type="entry name" value="Thiamin diphosphate-binding fold (THDP-binding)"/>
    <property type="match status" value="2"/>
</dbReference>
<evidence type="ECO:0000256" key="2">
    <source>
        <dbReference type="ARBA" id="ARBA00012945"/>
    </source>
</evidence>
<dbReference type="CDD" id="cd02000">
    <property type="entry name" value="TPP_E1_PDC_ADC_BCADC"/>
    <property type="match status" value="1"/>
</dbReference>
<gene>
    <name evidence="8" type="ORF">JOE66_000316</name>
</gene>
<dbReference type="InterPro" id="IPR029061">
    <property type="entry name" value="THDP-binding"/>
</dbReference>
<name>A0ABS2L0U7_9MICO</name>
<proteinExistence type="predicted"/>
<evidence type="ECO:0000256" key="1">
    <source>
        <dbReference type="ARBA" id="ARBA00001964"/>
    </source>
</evidence>
<comment type="cofactor">
    <cofactor evidence="1">
        <name>thiamine diphosphate</name>
        <dbReference type="ChEBI" id="CHEBI:58937"/>
    </cofactor>
</comment>
<dbReference type="Pfam" id="PF02779">
    <property type="entry name" value="Transket_pyr"/>
    <property type="match status" value="1"/>
</dbReference>
<dbReference type="GO" id="GO:0003863">
    <property type="term" value="F:branched-chain 2-oxo acid dehydrogenase activity"/>
    <property type="evidence" value="ECO:0007669"/>
    <property type="project" value="UniProtKB-EC"/>
</dbReference>
<dbReference type="Pfam" id="PF00676">
    <property type="entry name" value="E1_dh"/>
    <property type="match status" value="1"/>
</dbReference>
<evidence type="ECO:0000313" key="9">
    <source>
        <dbReference type="Proteomes" id="UP000776164"/>
    </source>
</evidence>
<dbReference type="InterPro" id="IPR033248">
    <property type="entry name" value="Transketolase_C"/>
</dbReference>
<dbReference type="Pfam" id="PF02780">
    <property type="entry name" value="Transketolase_C"/>
    <property type="match status" value="1"/>
</dbReference>
<dbReference type="RefSeq" id="WP_205106401.1">
    <property type="nucleotide sequence ID" value="NZ_BAAAHT010000018.1"/>
</dbReference>
<keyword evidence="3" id="KW-0816">Tricarboxylic acid cycle</keyword>
<accession>A0ABS2L0U7</accession>
<dbReference type="PANTHER" id="PTHR43257:SF2">
    <property type="entry name" value="PYRUVATE DEHYDROGENASE E1 COMPONENT SUBUNIT BETA"/>
    <property type="match status" value="1"/>
</dbReference>
<dbReference type="SUPFAM" id="SSF52922">
    <property type="entry name" value="TK C-terminal domain-like"/>
    <property type="match status" value="1"/>
</dbReference>
<dbReference type="InterPro" id="IPR005475">
    <property type="entry name" value="Transketolase-like_Pyr-bd"/>
</dbReference>
<dbReference type="EC" id="2.3.1.61" evidence="2"/>
<dbReference type="CDD" id="cd07036">
    <property type="entry name" value="TPP_PYR_E1-PDHc-beta_like"/>
    <property type="match status" value="1"/>
</dbReference>
<dbReference type="SMART" id="SM00861">
    <property type="entry name" value="Transket_pyr"/>
    <property type="match status" value="1"/>
</dbReference>
<dbReference type="Proteomes" id="UP000776164">
    <property type="component" value="Unassembled WGS sequence"/>
</dbReference>
<keyword evidence="4 8" id="KW-0560">Oxidoreductase</keyword>
<dbReference type="Gene3D" id="3.40.50.920">
    <property type="match status" value="1"/>
</dbReference>
<keyword evidence="9" id="KW-1185">Reference proteome</keyword>
<protein>
    <recommendedName>
        <fullName evidence="2">dihydrolipoyllysine-residue succinyltransferase</fullName>
        <ecNumber evidence="2">2.3.1.61</ecNumber>
    </recommendedName>
</protein>
<evidence type="ECO:0000256" key="5">
    <source>
        <dbReference type="ARBA" id="ARBA00023052"/>
    </source>
</evidence>
<feature type="domain" description="Transketolase-like pyrimidine-binding" evidence="7">
    <location>
        <begin position="401"/>
        <end position="577"/>
    </location>
</feature>
<evidence type="ECO:0000313" key="8">
    <source>
        <dbReference type="EMBL" id="MBM7470682.1"/>
    </source>
</evidence>
<dbReference type="Gene3D" id="3.40.50.970">
    <property type="match status" value="2"/>
</dbReference>
<dbReference type="EMBL" id="JAFBBU010000001">
    <property type="protein sequence ID" value="MBM7470682.1"/>
    <property type="molecule type" value="Genomic_DNA"/>
</dbReference>
<comment type="catalytic activity">
    <reaction evidence="6">
        <text>N(6)-[(R)-lipoyl]-L-lysyl-[protein] + 2-oxoglutarate + H(+) = N(6)-[(R)-S(8)-succinyldihydrolipoyl]-L-lysyl-[protein] + CO2</text>
        <dbReference type="Rhea" id="RHEA:12188"/>
        <dbReference type="Rhea" id="RHEA-COMP:10474"/>
        <dbReference type="Rhea" id="RHEA-COMP:20092"/>
        <dbReference type="ChEBI" id="CHEBI:15378"/>
        <dbReference type="ChEBI" id="CHEBI:16526"/>
        <dbReference type="ChEBI" id="CHEBI:16810"/>
        <dbReference type="ChEBI" id="CHEBI:83099"/>
        <dbReference type="ChEBI" id="CHEBI:83120"/>
        <dbReference type="EC" id="1.2.4.2"/>
    </reaction>
</comment>
<comment type="caution">
    <text evidence="8">The sequence shown here is derived from an EMBL/GenBank/DDBJ whole genome shotgun (WGS) entry which is preliminary data.</text>
</comment>
<evidence type="ECO:0000259" key="7">
    <source>
        <dbReference type="SMART" id="SM00861"/>
    </source>
</evidence>
<reference evidence="8 9" key="1">
    <citation type="submission" date="2021-01" db="EMBL/GenBank/DDBJ databases">
        <title>Sequencing the genomes of 1000 actinobacteria strains.</title>
        <authorList>
            <person name="Klenk H.-P."/>
        </authorList>
    </citation>
    <scope>NUCLEOTIDE SEQUENCE [LARGE SCALE GENOMIC DNA]</scope>
    <source>
        <strain evidence="8 9">DSM 13057</strain>
    </source>
</reference>
<evidence type="ECO:0000256" key="6">
    <source>
        <dbReference type="ARBA" id="ARBA00051911"/>
    </source>
</evidence>
<evidence type="ECO:0000256" key="4">
    <source>
        <dbReference type="ARBA" id="ARBA00023002"/>
    </source>
</evidence>
<dbReference type="PANTHER" id="PTHR43257">
    <property type="entry name" value="PYRUVATE DEHYDROGENASE E1 COMPONENT BETA SUBUNIT"/>
    <property type="match status" value="1"/>
</dbReference>
<keyword evidence="5" id="KW-0786">Thiamine pyrophosphate</keyword>
<evidence type="ECO:0000256" key="3">
    <source>
        <dbReference type="ARBA" id="ARBA00022532"/>
    </source>
</evidence>
<dbReference type="InterPro" id="IPR009014">
    <property type="entry name" value="Transketo_C/PFOR_II"/>
</dbReference>